<evidence type="ECO:0000259" key="12">
    <source>
        <dbReference type="SMART" id="SM00829"/>
    </source>
</evidence>
<dbReference type="CDD" id="cd05285">
    <property type="entry name" value="sorbitol_DH"/>
    <property type="match status" value="1"/>
</dbReference>
<organism evidence="13 14">
    <name type="scientific">Aaosphaeria arxii CBS 175.79</name>
    <dbReference type="NCBI Taxonomy" id="1450172"/>
    <lineage>
        <taxon>Eukaryota</taxon>
        <taxon>Fungi</taxon>
        <taxon>Dikarya</taxon>
        <taxon>Ascomycota</taxon>
        <taxon>Pezizomycotina</taxon>
        <taxon>Dothideomycetes</taxon>
        <taxon>Pleosporomycetidae</taxon>
        <taxon>Pleosporales</taxon>
        <taxon>Pleosporales incertae sedis</taxon>
        <taxon>Aaosphaeria</taxon>
    </lineage>
</organism>
<dbReference type="InterPro" id="IPR013154">
    <property type="entry name" value="ADH-like_N"/>
</dbReference>
<evidence type="ECO:0000256" key="11">
    <source>
        <dbReference type="RuleBase" id="RU361277"/>
    </source>
</evidence>
<dbReference type="Gene3D" id="3.40.50.720">
    <property type="entry name" value="NAD(P)-binding Rossmann-like Domain"/>
    <property type="match status" value="1"/>
</dbReference>
<dbReference type="GO" id="GO:0046526">
    <property type="term" value="F:D-xylulose reductase activity"/>
    <property type="evidence" value="ECO:0007669"/>
    <property type="project" value="UniProtKB-EC"/>
</dbReference>
<dbReference type="PANTHER" id="PTHR43161:SF9">
    <property type="entry name" value="SORBITOL DEHYDROGENASE"/>
    <property type="match status" value="1"/>
</dbReference>
<dbReference type="RefSeq" id="XP_033386272.1">
    <property type="nucleotide sequence ID" value="XM_033524363.1"/>
</dbReference>
<protein>
    <recommendedName>
        <fullName evidence="9">D-xylulose reductase</fullName>
        <ecNumber evidence="9">1.1.1.9</ecNumber>
    </recommendedName>
    <alternativeName>
        <fullName evidence="10">Xylitol dehydrogenase A</fullName>
    </alternativeName>
</protein>
<evidence type="ECO:0000256" key="9">
    <source>
        <dbReference type="ARBA" id="ARBA00026119"/>
    </source>
</evidence>
<dbReference type="EMBL" id="ML978068">
    <property type="protein sequence ID" value="KAF2017933.1"/>
    <property type="molecule type" value="Genomic_DNA"/>
</dbReference>
<dbReference type="InterPro" id="IPR002328">
    <property type="entry name" value="ADH_Zn_CS"/>
</dbReference>
<dbReference type="Pfam" id="PF00107">
    <property type="entry name" value="ADH_zinc_N"/>
    <property type="match status" value="1"/>
</dbReference>
<feature type="domain" description="Enoyl reductase (ER)" evidence="12">
    <location>
        <begin position="17"/>
        <end position="362"/>
    </location>
</feature>
<dbReference type="InterPro" id="IPR013149">
    <property type="entry name" value="ADH-like_C"/>
</dbReference>
<comment type="function">
    <text evidence="7">Xylitol dehydrogenase which catalyzes the conversion of xylitol to D-xylulose. Xylose is a major component of hemicelluloses such as xylan. Most fungi utilize D-xylose via three enzymatic reactions, xylose reductase (XR), xylitol dehydrogenase (XDH), and xylulokinase, to form xylulose 5-phosphate, which enters pentose phosphate pathway.</text>
</comment>
<dbReference type="OrthoDB" id="3941538at2759"/>
<dbReference type="EC" id="1.1.1.9" evidence="9"/>
<comment type="similarity">
    <text evidence="2 11">Belongs to the zinc-containing alcohol dehydrogenase family.</text>
</comment>
<evidence type="ECO:0000256" key="10">
    <source>
        <dbReference type="ARBA" id="ARBA00030139"/>
    </source>
</evidence>
<gene>
    <name evidence="13" type="ORF">BU24DRAFT_368113</name>
</gene>
<dbReference type="GO" id="GO:0003939">
    <property type="term" value="F:L-iditol 2-dehydrogenase (NAD+) activity"/>
    <property type="evidence" value="ECO:0007669"/>
    <property type="project" value="TreeGrafter"/>
</dbReference>
<dbReference type="AlphaFoldDB" id="A0A6A5XYD3"/>
<evidence type="ECO:0000256" key="1">
    <source>
        <dbReference type="ARBA" id="ARBA00001947"/>
    </source>
</evidence>
<dbReference type="InterPro" id="IPR020843">
    <property type="entry name" value="ER"/>
</dbReference>
<dbReference type="SUPFAM" id="SSF51735">
    <property type="entry name" value="NAD(P)-binding Rossmann-fold domains"/>
    <property type="match status" value="1"/>
</dbReference>
<evidence type="ECO:0000256" key="8">
    <source>
        <dbReference type="ARBA" id="ARBA00025713"/>
    </source>
</evidence>
<evidence type="ECO:0000256" key="2">
    <source>
        <dbReference type="ARBA" id="ARBA00008072"/>
    </source>
</evidence>
<keyword evidence="4 11" id="KW-0862">Zinc</keyword>
<comment type="pathway">
    <text evidence="8">Carbohydrate degradation; L-arabinose degradation via L-arabinitol; D-xylulose 5-phosphate from L-arabinose (fungal route): step 4/5.</text>
</comment>
<keyword evidence="14" id="KW-1185">Reference proteome</keyword>
<dbReference type="GeneID" id="54281760"/>
<evidence type="ECO:0000256" key="6">
    <source>
        <dbReference type="ARBA" id="ARBA00023027"/>
    </source>
</evidence>
<name>A0A6A5XYD3_9PLEO</name>
<dbReference type="PROSITE" id="PS00059">
    <property type="entry name" value="ADH_ZINC"/>
    <property type="match status" value="1"/>
</dbReference>
<dbReference type="Gene3D" id="3.90.180.10">
    <property type="entry name" value="Medium-chain alcohol dehydrogenases, catalytic domain"/>
    <property type="match status" value="1"/>
</dbReference>
<keyword evidence="6" id="KW-0520">NAD</keyword>
<evidence type="ECO:0000256" key="3">
    <source>
        <dbReference type="ARBA" id="ARBA00022723"/>
    </source>
</evidence>
<dbReference type="PANTHER" id="PTHR43161">
    <property type="entry name" value="SORBITOL DEHYDROGENASE"/>
    <property type="match status" value="1"/>
</dbReference>
<comment type="cofactor">
    <cofactor evidence="1 11">
        <name>Zn(2+)</name>
        <dbReference type="ChEBI" id="CHEBI:29105"/>
    </cofactor>
</comment>
<evidence type="ECO:0000256" key="4">
    <source>
        <dbReference type="ARBA" id="ARBA00022833"/>
    </source>
</evidence>
<dbReference type="GO" id="GO:0006062">
    <property type="term" value="P:sorbitol catabolic process"/>
    <property type="evidence" value="ECO:0007669"/>
    <property type="project" value="TreeGrafter"/>
</dbReference>
<dbReference type="FunFam" id="3.40.50.720:FF:000068">
    <property type="entry name" value="Sorbitol dehydrogenase"/>
    <property type="match status" value="1"/>
</dbReference>
<proteinExistence type="inferred from homology"/>
<dbReference type="Proteomes" id="UP000799778">
    <property type="component" value="Unassembled WGS sequence"/>
</dbReference>
<dbReference type="InterPro" id="IPR045306">
    <property type="entry name" value="SDH-like"/>
</dbReference>
<evidence type="ECO:0000256" key="7">
    <source>
        <dbReference type="ARBA" id="ARBA00024843"/>
    </source>
</evidence>
<dbReference type="InterPro" id="IPR011032">
    <property type="entry name" value="GroES-like_sf"/>
</dbReference>
<keyword evidence="5" id="KW-0560">Oxidoreductase</keyword>
<dbReference type="SMART" id="SM00829">
    <property type="entry name" value="PKS_ER"/>
    <property type="match status" value="1"/>
</dbReference>
<evidence type="ECO:0000313" key="13">
    <source>
        <dbReference type="EMBL" id="KAF2017933.1"/>
    </source>
</evidence>
<dbReference type="InterPro" id="IPR036291">
    <property type="entry name" value="NAD(P)-bd_dom_sf"/>
</dbReference>
<evidence type="ECO:0000313" key="14">
    <source>
        <dbReference type="Proteomes" id="UP000799778"/>
    </source>
</evidence>
<dbReference type="SUPFAM" id="SSF50129">
    <property type="entry name" value="GroES-like"/>
    <property type="match status" value="1"/>
</dbReference>
<sequence length="367" mass="39256">MATSIATMENPSVVLYGPGNVKIEDRPVEELGPRDVLVRIAFIGTCGSDVHFWKHGGITNKVDPQRGIVMGHEASGIIHSIGSEVTSISIGDHVAIEPGVPCRYCKACKNGTYNLCRKMRFAAAPATAGAPDTPGTLSKFWKIPEDFVHRLPDSISLEEAVLVEPLSVAIHATKLADIRPGETVVIMGSGTVGLLCAAAARNFGAQRIALVDVLEKKLVFAKGWLPGCEVFKVDTNATSEANAKALLGQLRLKDEGVDAVIEASGAASSIATGIHILRLGGKFVQTGLGQPKVEFPIVALSEKELMVRGCFRYASGDFELAVHLLQDEKVNVKSFISSFVDFEDTPQAWERTAIGEGIKNLIRGVQD</sequence>
<evidence type="ECO:0000256" key="5">
    <source>
        <dbReference type="ARBA" id="ARBA00023002"/>
    </source>
</evidence>
<dbReference type="GO" id="GO:0008270">
    <property type="term" value="F:zinc ion binding"/>
    <property type="evidence" value="ECO:0007669"/>
    <property type="project" value="InterPro"/>
</dbReference>
<accession>A0A6A5XYD3</accession>
<keyword evidence="3 11" id="KW-0479">Metal-binding</keyword>
<dbReference type="Pfam" id="PF08240">
    <property type="entry name" value="ADH_N"/>
    <property type="match status" value="1"/>
</dbReference>
<reference evidence="13" key="1">
    <citation type="journal article" date="2020" name="Stud. Mycol.">
        <title>101 Dothideomycetes genomes: a test case for predicting lifestyles and emergence of pathogens.</title>
        <authorList>
            <person name="Haridas S."/>
            <person name="Albert R."/>
            <person name="Binder M."/>
            <person name="Bloem J."/>
            <person name="Labutti K."/>
            <person name="Salamov A."/>
            <person name="Andreopoulos B."/>
            <person name="Baker S."/>
            <person name="Barry K."/>
            <person name="Bills G."/>
            <person name="Bluhm B."/>
            <person name="Cannon C."/>
            <person name="Castanera R."/>
            <person name="Culley D."/>
            <person name="Daum C."/>
            <person name="Ezra D."/>
            <person name="Gonzalez J."/>
            <person name="Henrissat B."/>
            <person name="Kuo A."/>
            <person name="Liang C."/>
            <person name="Lipzen A."/>
            <person name="Lutzoni F."/>
            <person name="Magnuson J."/>
            <person name="Mondo S."/>
            <person name="Nolan M."/>
            <person name="Ohm R."/>
            <person name="Pangilinan J."/>
            <person name="Park H.-J."/>
            <person name="Ramirez L."/>
            <person name="Alfaro M."/>
            <person name="Sun H."/>
            <person name="Tritt A."/>
            <person name="Yoshinaga Y."/>
            <person name="Zwiers L.-H."/>
            <person name="Turgeon B."/>
            <person name="Goodwin S."/>
            <person name="Spatafora J."/>
            <person name="Crous P."/>
            <person name="Grigoriev I."/>
        </authorList>
    </citation>
    <scope>NUCLEOTIDE SEQUENCE</scope>
    <source>
        <strain evidence="13">CBS 175.79</strain>
    </source>
</reference>